<dbReference type="Proteomes" id="UP001281614">
    <property type="component" value="Unassembled WGS sequence"/>
</dbReference>
<proteinExistence type="predicted"/>
<reference evidence="1" key="1">
    <citation type="submission" date="2023-02" db="EMBL/GenBank/DDBJ databases">
        <title>Colletotrichum kahawae CIFC_Que2 genome sequencing and assembly.</title>
        <authorList>
            <person name="Baroncelli R."/>
        </authorList>
    </citation>
    <scope>NUCLEOTIDE SEQUENCE</scope>
    <source>
        <strain evidence="1">CIFC_Que2</strain>
    </source>
</reference>
<organism evidence="1 2">
    <name type="scientific">Colletotrichum kahawae</name>
    <name type="common">Coffee berry disease fungus</name>
    <dbReference type="NCBI Taxonomy" id="34407"/>
    <lineage>
        <taxon>Eukaryota</taxon>
        <taxon>Fungi</taxon>
        <taxon>Dikarya</taxon>
        <taxon>Ascomycota</taxon>
        <taxon>Pezizomycotina</taxon>
        <taxon>Sordariomycetes</taxon>
        <taxon>Hypocreomycetidae</taxon>
        <taxon>Glomerellales</taxon>
        <taxon>Glomerellaceae</taxon>
        <taxon>Colletotrichum</taxon>
        <taxon>Colletotrichum gloeosporioides species complex</taxon>
    </lineage>
</organism>
<accession>A0AAE0CYU6</accession>
<dbReference type="AlphaFoldDB" id="A0AAE0CYU6"/>
<protein>
    <submittedName>
        <fullName evidence="1">Uncharacterized protein</fullName>
    </submittedName>
</protein>
<comment type="caution">
    <text evidence="1">The sequence shown here is derived from an EMBL/GenBank/DDBJ whole genome shotgun (WGS) entry which is preliminary data.</text>
</comment>
<evidence type="ECO:0000313" key="1">
    <source>
        <dbReference type="EMBL" id="KAK2731247.1"/>
    </source>
</evidence>
<dbReference type="EMBL" id="VYYT01000599">
    <property type="protein sequence ID" value="KAK2731247.1"/>
    <property type="molecule type" value="Genomic_DNA"/>
</dbReference>
<evidence type="ECO:0000313" key="2">
    <source>
        <dbReference type="Proteomes" id="UP001281614"/>
    </source>
</evidence>
<gene>
    <name evidence="1" type="ORF">CKAH01_09123</name>
</gene>
<sequence length="47" mass="4829">MFVVSCLKLPLQVHGTAPSPHHHCNAAAAAAAAARTYPSTARTWSGA</sequence>
<name>A0AAE0CYU6_COLKA</name>
<keyword evidence="2" id="KW-1185">Reference proteome</keyword>